<keyword evidence="1" id="KW-0472">Membrane</keyword>
<organism evidence="3 4">
    <name type="scientific">Halovulum dunhuangense</name>
    <dbReference type="NCBI Taxonomy" id="1505036"/>
    <lineage>
        <taxon>Bacteria</taxon>
        <taxon>Pseudomonadati</taxon>
        <taxon>Pseudomonadota</taxon>
        <taxon>Alphaproteobacteria</taxon>
        <taxon>Rhodobacterales</taxon>
        <taxon>Paracoccaceae</taxon>
        <taxon>Halovulum</taxon>
    </lineage>
</organism>
<feature type="domain" description="TadE-like" evidence="2">
    <location>
        <begin position="30"/>
        <end position="69"/>
    </location>
</feature>
<dbReference type="EMBL" id="JABFBC010000001">
    <property type="protein sequence ID" value="NNU79124.1"/>
    <property type="molecule type" value="Genomic_DNA"/>
</dbReference>
<sequence>MKPTFLDIYRLQRRQVRRFLRMDEDGGTNTIEFVLWLPIFILILALVVDVCFLFLAQAVTFDVASDTARRRAVNFFTTDAAASNFLATEATFNNTAPVVATVTTSGVEVTARVEFAPGDLDLIGVLGFISSDRMSVQVLQLKEGI</sequence>
<evidence type="ECO:0000313" key="4">
    <source>
        <dbReference type="Proteomes" id="UP000572377"/>
    </source>
</evidence>
<evidence type="ECO:0000313" key="3">
    <source>
        <dbReference type="EMBL" id="NNU79124.1"/>
    </source>
</evidence>
<dbReference type="AlphaFoldDB" id="A0A849KZI1"/>
<feature type="transmembrane region" description="Helical" evidence="1">
    <location>
        <begin position="33"/>
        <end position="61"/>
    </location>
</feature>
<dbReference type="RefSeq" id="WP_171321840.1">
    <property type="nucleotide sequence ID" value="NZ_JABFBC010000001.1"/>
</dbReference>
<dbReference type="Pfam" id="PF07811">
    <property type="entry name" value="TadE"/>
    <property type="match status" value="1"/>
</dbReference>
<comment type="caution">
    <text evidence="3">The sequence shown here is derived from an EMBL/GenBank/DDBJ whole genome shotgun (WGS) entry which is preliminary data.</text>
</comment>
<evidence type="ECO:0000259" key="2">
    <source>
        <dbReference type="Pfam" id="PF07811"/>
    </source>
</evidence>
<dbReference type="InterPro" id="IPR012495">
    <property type="entry name" value="TadE-like_dom"/>
</dbReference>
<name>A0A849KZI1_9RHOB</name>
<gene>
    <name evidence="3" type="ORF">HMH01_01615</name>
</gene>
<proteinExistence type="predicted"/>
<keyword evidence="4" id="KW-1185">Reference proteome</keyword>
<protein>
    <submittedName>
        <fullName evidence="3">Pilus assembly protein</fullName>
    </submittedName>
</protein>
<dbReference type="Proteomes" id="UP000572377">
    <property type="component" value="Unassembled WGS sequence"/>
</dbReference>
<accession>A0A849KZI1</accession>
<keyword evidence="1" id="KW-1133">Transmembrane helix</keyword>
<keyword evidence="1" id="KW-0812">Transmembrane</keyword>
<evidence type="ECO:0000256" key="1">
    <source>
        <dbReference type="SAM" id="Phobius"/>
    </source>
</evidence>
<reference evidence="3 4" key="1">
    <citation type="submission" date="2020-05" db="EMBL/GenBank/DDBJ databases">
        <title>Gimesia benthica sp. nov., a novel planctomycete isolated from a deep-sea water sample of the Northwest Indian Ocean.</title>
        <authorList>
            <person name="Wang J."/>
            <person name="Ruan C."/>
            <person name="Song L."/>
            <person name="Zhu Y."/>
            <person name="Li A."/>
            <person name="Zheng X."/>
            <person name="Wang L."/>
            <person name="Lu Z."/>
            <person name="Huang Y."/>
            <person name="Du W."/>
            <person name="Zhou Y."/>
            <person name="Huang L."/>
            <person name="Dai X."/>
        </authorList>
    </citation>
    <scope>NUCLEOTIDE SEQUENCE [LARGE SCALE GENOMIC DNA]</scope>
    <source>
        <strain evidence="3 4">YYQ-30</strain>
    </source>
</reference>